<accession>A0A0F8X113</accession>
<evidence type="ECO:0008006" key="5">
    <source>
        <dbReference type="Google" id="ProtNLM"/>
    </source>
</evidence>
<dbReference type="Gene3D" id="3.40.190.10">
    <property type="entry name" value="Periplasmic binding protein-like II"/>
    <property type="match status" value="2"/>
</dbReference>
<dbReference type="InterPro" id="IPR050490">
    <property type="entry name" value="Bact_solute-bd_prot1"/>
</dbReference>
<proteinExistence type="inferred from homology"/>
<evidence type="ECO:0000256" key="1">
    <source>
        <dbReference type="ARBA" id="ARBA00008520"/>
    </source>
</evidence>
<gene>
    <name evidence="4" type="ORF">LCGC14_3000790</name>
</gene>
<sequence length="328" mass="36200">MKKKYLLLGIVLLLVAVPLSFVLVGGKGGDSGDDAASGDKPAETITIKVLGTAQYALQAAAELQPEFEAANNIKVEVTQPSWEPWYDKQILEISSNSSTFDVYQYDALTAGVFLAGGGLRTMDDFLADPDLPDLDLASFVPGLVEFFGTNDDGTVGVPFYHSNRVYAYRKDLFEDPKEQADFKAKYGYDLSPPSTWDQFGDISEFFTRDTDGDGNIDFWGTTAAFTFGIAWDNFADRVESFYPFKDGGWWFDKNWNPIFTHPSALKALEDMVEIYKNGWVAPGALKKSWGDVQDEFRAGNAAMTDMFTEALTILELPDQSAVAGKTGY</sequence>
<organism evidence="4">
    <name type="scientific">marine sediment metagenome</name>
    <dbReference type="NCBI Taxonomy" id="412755"/>
    <lineage>
        <taxon>unclassified sequences</taxon>
        <taxon>metagenomes</taxon>
        <taxon>ecological metagenomes</taxon>
    </lineage>
</organism>
<dbReference type="EMBL" id="LAZR01061829">
    <property type="protein sequence ID" value="KKK62792.1"/>
    <property type="molecule type" value="Genomic_DNA"/>
</dbReference>
<keyword evidence="2" id="KW-0813">Transport</keyword>
<reference evidence="4" key="1">
    <citation type="journal article" date="2015" name="Nature">
        <title>Complex archaea that bridge the gap between prokaryotes and eukaryotes.</title>
        <authorList>
            <person name="Spang A."/>
            <person name="Saw J.H."/>
            <person name="Jorgensen S.L."/>
            <person name="Zaremba-Niedzwiedzka K."/>
            <person name="Martijn J."/>
            <person name="Lind A.E."/>
            <person name="van Eijk R."/>
            <person name="Schleper C."/>
            <person name="Guy L."/>
            <person name="Ettema T.J."/>
        </authorList>
    </citation>
    <scope>NUCLEOTIDE SEQUENCE</scope>
</reference>
<feature type="non-terminal residue" evidence="4">
    <location>
        <position position="328"/>
    </location>
</feature>
<evidence type="ECO:0000256" key="3">
    <source>
        <dbReference type="ARBA" id="ARBA00022729"/>
    </source>
</evidence>
<name>A0A0F8X113_9ZZZZ</name>
<dbReference type="PANTHER" id="PTHR43649:SF34">
    <property type="entry name" value="ABC TRANSPORTER PERIPLASMIC-BINDING PROTEIN YCJN-RELATED"/>
    <property type="match status" value="1"/>
</dbReference>
<comment type="similarity">
    <text evidence="1">Belongs to the bacterial solute-binding protein 1 family.</text>
</comment>
<keyword evidence="3" id="KW-0732">Signal</keyword>
<dbReference type="SUPFAM" id="SSF53850">
    <property type="entry name" value="Periplasmic binding protein-like II"/>
    <property type="match status" value="1"/>
</dbReference>
<dbReference type="PANTHER" id="PTHR43649">
    <property type="entry name" value="ARABINOSE-BINDING PROTEIN-RELATED"/>
    <property type="match status" value="1"/>
</dbReference>
<comment type="caution">
    <text evidence="4">The sequence shown here is derived from an EMBL/GenBank/DDBJ whole genome shotgun (WGS) entry which is preliminary data.</text>
</comment>
<protein>
    <recommendedName>
        <fullName evidence="5">Extracellular solute-binding protein</fullName>
    </recommendedName>
</protein>
<evidence type="ECO:0000313" key="4">
    <source>
        <dbReference type="EMBL" id="KKK62792.1"/>
    </source>
</evidence>
<dbReference type="AlphaFoldDB" id="A0A0F8X113"/>
<dbReference type="InterPro" id="IPR006059">
    <property type="entry name" value="SBP"/>
</dbReference>
<evidence type="ECO:0000256" key="2">
    <source>
        <dbReference type="ARBA" id="ARBA00022448"/>
    </source>
</evidence>
<dbReference type="Pfam" id="PF01547">
    <property type="entry name" value="SBP_bac_1"/>
    <property type="match status" value="1"/>
</dbReference>